<feature type="transmembrane region" description="Helical" evidence="1">
    <location>
        <begin position="6"/>
        <end position="27"/>
    </location>
</feature>
<keyword evidence="1" id="KW-1133">Transmembrane helix</keyword>
<gene>
    <name evidence="2" type="ORF">KDY119_01364</name>
</gene>
<organism evidence="2 3">
    <name type="scientific">Luteimicrobium xylanilyticum</name>
    <dbReference type="NCBI Taxonomy" id="1133546"/>
    <lineage>
        <taxon>Bacteria</taxon>
        <taxon>Bacillati</taxon>
        <taxon>Actinomycetota</taxon>
        <taxon>Actinomycetes</taxon>
        <taxon>Micrococcales</taxon>
        <taxon>Luteimicrobium</taxon>
    </lineage>
</organism>
<reference evidence="2 3" key="1">
    <citation type="submission" date="2019-10" db="EMBL/GenBank/DDBJ databases">
        <title>Genome sequence of Luteimicrobium xylanilyticum HY-24.</title>
        <authorList>
            <person name="Kim D.Y."/>
            <person name="Park H.-Y."/>
        </authorList>
    </citation>
    <scope>NUCLEOTIDE SEQUENCE [LARGE SCALE GENOMIC DNA]</scope>
    <source>
        <strain evidence="2 3">HY-24</strain>
    </source>
</reference>
<keyword evidence="1" id="KW-0812">Transmembrane</keyword>
<dbReference type="RefSeq" id="WP_148284202.1">
    <property type="nucleotide sequence ID" value="NZ_BAABIH010000030.1"/>
</dbReference>
<dbReference type="AlphaFoldDB" id="A0A5P9Q8U1"/>
<sequence length="110" mass="12648">MLKSVVQLWFWMVVALVAAVAVLYAVLRVERRDNPEVPAGGMRGFVADFRAGWQDIRADRFARRHPDRAPNVAAHLAPPVVDTQLDDVFEWAEQDDTSRDWHDWRHATRG</sequence>
<name>A0A5P9Q8U1_9MICO</name>
<protein>
    <submittedName>
        <fullName evidence="2">Uncharacterized protein</fullName>
    </submittedName>
</protein>
<evidence type="ECO:0000313" key="2">
    <source>
        <dbReference type="EMBL" id="QFU97858.1"/>
    </source>
</evidence>
<evidence type="ECO:0000313" key="3">
    <source>
        <dbReference type="Proteomes" id="UP000326702"/>
    </source>
</evidence>
<keyword evidence="1" id="KW-0472">Membrane</keyword>
<evidence type="ECO:0000256" key="1">
    <source>
        <dbReference type="SAM" id="Phobius"/>
    </source>
</evidence>
<dbReference type="OrthoDB" id="9980300at2"/>
<keyword evidence="3" id="KW-1185">Reference proteome</keyword>
<dbReference type="Proteomes" id="UP000326702">
    <property type="component" value="Chromosome"/>
</dbReference>
<dbReference type="KEGG" id="lxl:KDY119_01364"/>
<accession>A0A5P9Q8U1</accession>
<dbReference type="EMBL" id="CP045529">
    <property type="protein sequence ID" value="QFU97858.1"/>
    <property type="molecule type" value="Genomic_DNA"/>
</dbReference>
<proteinExistence type="predicted"/>